<dbReference type="OrthoDB" id="9798761at2"/>
<reference evidence="3 4" key="1">
    <citation type="submission" date="2017-08" db="EMBL/GenBank/DDBJ databases">
        <title>Draft genome sequence of filamentous cyanobacterium Calothrix elsteri CCALA 953.</title>
        <authorList>
            <person name="Gagunashvili A.N."/>
            <person name="Elster J."/>
            <person name="Andresson O.S."/>
        </authorList>
    </citation>
    <scope>NUCLEOTIDE SEQUENCE [LARGE SCALE GENOMIC DNA]</scope>
    <source>
        <strain evidence="3 4">CCALA 953</strain>
    </source>
</reference>
<evidence type="ECO:0000259" key="1">
    <source>
        <dbReference type="Pfam" id="PF03235"/>
    </source>
</evidence>
<accession>A0A2A2TPS1</accession>
<dbReference type="InterPro" id="IPR011089">
    <property type="entry name" value="GmrSD_C"/>
</dbReference>
<keyword evidence="4" id="KW-1185">Reference proteome</keyword>
<dbReference type="PANTHER" id="PTHR35149">
    <property type="entry name" value="SLL5132 PROTEIN"/>
    <property type="match status" value="1"/>
</dbReference>
<evidence type="ECO:0000313" key="3">
    <source>
        <dbReference type="EMBL" id="PAX60450.1"/>
    </source>
</evidence>
<dbReference type="EMBL" id="NTFS01000010">
    <property type="protein sequence ID" value="PAX60450.1"/>
    <property type="molecule type" value="Genomic_DNA"/>
</dbReference>
<feature type="domain" description="GmrSD restriction endonucleases C-terminal" evidence="2">
    <location>
        <begin position="432"/>
        <end position="551"/>
    </location>
</feature>
<feature type="domain" description="GmrSD restriction endonucleases N-terminal" evidence="1">
    <location>
        <begin position="14"/>
        <end position="232"/>
    </location>
</feature>
<dbReference type="Proteomes" id="UP000218238">
    <property type="component" value="Unassembled WGS sequence"/>
</dbReference>
<name>A0A2A2TPS1_9CYAN</name>
<comment type="caution">
    <text evidence="3">The sequence shown here is derived from an EMBL/GenBank/DDBJ whole genome shotgun (WGS) entry which is preliminary data.</text>
</comment>
<dbReference type="InterPro" id="IPR004919">
    <property type="entry name" value="GmrSD_N"/>
</dbReference>
<evidence type="ECO:0000259" key="2">
    <source>
        <dbReference type="Pfam" id="PF07510"/>
    </source>
</evidence>
<dbReference type="Pfam" id="PF07510">
    <property type="entry name" value="GmrSD_C"/>
    <property type="match status" value="1"/>
</dbReference>
<dbReference type="PANTHER" id="PTHR35149:SF2">
    <property type="entry name" value="DUF262 DOMAIN-CONTAINING PROTEIN"/>
    <property type="match status" value="1"/>
</dbReference>
<evidence type="ECO:0008006" key="5">
    <source>
        <dbReference type="Google" id="ProtNLM"/>
    </source>
</evidence>
<dbReference type="AlphaFoldDB" id="A0A2A2TPS1"/>
<gene>
    <name evidence="3" type="ORF">CK510_01820</name>
</gene>
<evidence type="ECO:0000313" key="4">
    <source>
        <dbReference type="Proteomes" id="UP000218238"/>
    </source>
</evidence>
<sequence>MSTIEIKAEQYPLGKVFSNDFVFKIPLYQRPYAWDKEQAEELLDDLITALGDTSGDIDDINPYFLGSIVLIEEKTNYQVVDGQQRLTTLTILIAAIRHLACDEIANELTTYLYQKGGIFDGKKSVYRLTLRDKDNEFFKKYIQEGNISFLNELSDKTLNDSCRHLKKNALALVEKLKSLSKMQLQRLGQFIIQRCVLVVVSTPDADSAYRIFSVMNNRGLDLSHADIFKADIIGNIPTHEQEKYTKIWEELEEKLGREEFKSLFAYMRMICGKSKQREGIIKEFYKDVNPNPKNFPQQFIQKYLTPFANALYDIQKQNYECDRYNFEINRSFYWLQNIDNSDWIPPAIYFFSKEYTNPLLLMKFFADLERLASGLMIFRANFNERIERYSELLKAIEAGDDLYLPDSPLQLKQEEKENILKILDGNLYLMKKIRKYILLRLDSTLSEGEAIFKLPTITIEHVLPQNPSLDSEWMQNFTEQERENYVHRLGNLVLLSDCKNSEAKNYDFATKKEKYFLSKTTGTCSFALTSQVLMEHEWTPEIIDKHQQNYVSKLKEVWRLREHQ</sequence>
<protein>
    <recommendedName>
        <fullName evidence="5">DUF262 domain-containing protein</fullName>
    </recommendedName>
</protein>
<dbReference type="Pfam" id="PF03235">
    <property type="entry name" value="GmrSD_N"/>
    <property type="match status" value="1"/>
</dbReference>
<proteinExistence type="predicted"/>
<dbReference type="RefSeq" id="WP_095720056.1">
    <property type="nucleotide sequence ID" value="NZ_NTFS01000010.1"/>
</dbReference>
<organism evidence="3 4">
    <name type="scientific">Brunnivagina elsteri CCALA 953</name>
    <dbReference type="NCBI Taxonomy" id="987040"/>
    <lineage>
        <taxon>Bacteria</taxon>
        <taxon>Bacillati</taxon>
        <taxon>Cyanobacteriota</taxon>
        <taxon>Cyanophyceae</taxon>
        <taxon>Nostocales</taxon>
        <taxon>Calotrichaceae</taxon>
        <taxon>Brunnivagina</taxon>
    </lineage>
</organism>